<gene>
    <name evidence="8" type="ORF">YBT1518_33886</name>
</gene>
<keyword evidence="1 5" id="KW-0805">Transcription regulation</keyword>
<dbReference type="Pfam" id="PF04542">
    <property type="entry name" value="Sigma70_r2"/>
    <property type="match status" value="1"/>
</dbReference>
<dbReference type="PRINTS" id="PR00046">
    <property type="entry name" value="SIGMA70FCT"/>
</dbReference>
<dbReference type="PANTHER" id="PTHR30385">
    <property type="entry name" value="SIGMA FACTOR F FLAGELLAR"/>
    <property type="match status" value="1"/>
</dbReference>
<dbReference type="InterPro" id="IPR007624">
    <property type="entry name" value="RNA_pol_sigma70_r3"/>
</dbReference>
<organism evidence="8 9">
    <name type="scientific">Bacillus thuringiensis YBT-1518</name>
    <dbReference type="NCBI Taxonomy" id="529122"/>
    <lineage>
        <taxon>Bacteria</taxon>
        <taxon>Bacillati</taxon>
        <taxon>Bacillota</taxon>
        <taxon>Bacilli</taxon>
        <taxon>Bacillales</taxon>
        <taxon>Bacillaceae</taxon>
        <taxon>Bacillus</taxon>
        <taxon>Bacillus cereus group</taxon>
    </lineage>
</organism>
<keyword evidence="4 5" id="KW-0804">Transcription</keyword>
<dbReference type="InterPro" id="IPR036388">
    <property type="entry name" value="WH-like_DNA-bd_sf"/>
</dbReference>
<evidence type="ECO:0000256" key="4">
    <source>
        <dbReference type="ARBA" id="ARBA00023163"/>
    </source>
</evidence>
<feature type="domain" description="RNA polymerase sigma-70" evidence="6">
    <location>
        <begin position="58"/>
        <end position="71"/>
    </location>
</feature>
<dbReference type="SUPFAM" id="SSF88946">
    <property type="entry name" value="Sigma2 domain of RNA polymerase sigma factors"/>
    <property type="match status" value="1"/>
</dbReference>
<dbReference type="CDD" id="cd06171">
    <property type="entry name" value="Sigma70_r4"/>
    <property type="match status" value="1"/>
</dbReference>
<dbReference type="GO" id="GO:0016987">
    <property type="term" value="F:sigma factor activity"/>
    <property type="evidence" value="ECO:0007669"/>
    <property type="project" value="UniProtKB-KW"/>
</dbReference>
<dbReference type="GO" id="GO:0006352">
    <property type="term" value="P:DNA-templated transcription initiation"/>
    <property type="evidence" value="ECO:0007669"/>
    <property type="project" value="InterPro"/>
</dbReference>
<evidence type="ECO:0000256" key="2">
    <source>
        <dbReference type="ARBA" id="ARBA00023082"/>
    </source>
</evidence>
<dbReference type="InterPro" id="IPR014284">
    <property type="entry name" value="RNA_pol_sigma-70_dom"/>
</dbReference>
<protein>
    <recommendedName>
        <fullName evidence="5">RNA polymerase sigma factor</fullName>
    </recommendedName>
</protein>
<dbReference type="KEGG" id="bthu:YBT1518_33886"/>
<dbReference type="AlphaFoldDB" id="A0A9W3KL00"/>
<dbReference type="PROSITE" id="PS00716">
    <property type="entry name" value="SIGMA70_2"/>
    <property type="match status" value="1"/>
</dbReference>
<dbReference type="Proteomes" id="UP000018566">
    <property type="component" value="Plasmid pBMB0231"/>
</dbReference>
<evidence type="ECO:0000259" key="7">
    <source>
        <dbReference type="PROSITE" id="PS00716"/>
    </source>
</evidence>
<proteinExistence type="inferred from homology"/>
<accession>A0A9W3KL00</accession>
<dbReference type="SUPFAM" id="SSF88659">
    <property type="entry name" value="Sigma3 and sigma4 domains of RNA polymerase sigma factors"/>
    <property type="match status" value="2"/>
</dbReference>
<dbReference type="InterPro" id="IPR007627">
    <property type="entry name" value="RNA_pol_sigma70_r2"/>
</dbReference>
<dbReference type="InterPro" id="IPR007630">
    <property type="entry name" value="RNA_pol_sigma70_r4"/>
</dbReference>
<evidence type="ECO:0000313" key="8">
    <source>
        <dbReference type="EMBL" id="AHA75462.1"/>
    </source>
</evidence>
<dbReference type="InterPro" id="IPR000943">
    <property type="entry name" value="RNA_pol_sigma70"/>
</dbReference>
<dbReference type="Gene3D" id="1.10.10.10">
    <property type="entry name" value="Winged helix-like DNA-binding domain superfamily/Winged helix DNA-binding domain"/>
    <property type="match status" value="2"/>
</dbReference>
<comment type="similarity">
    <text evidence="5">Belongs to the sigma-70 factor family.</text>
</comment>
<dbReference type="PANTHER" id="PTHR30385:SF4">
    <property type="entry name" value="RNA POLYMERASE SIGMA-E FACTOR"/>
    <property type="match status" value="1"/>
</dbReference>
<comment type="function">
    <text evidence="5">Sigma factors are initiation factors that promote the attachment of RNA polymerase to specific initiation sites and are then released.</text>
</comment>
<dbReference type="Pfam" id="PF04545">
    <property type="entry name" value="Sigma70_r4"/>
    <property type="match status" value="1"/>
</dbReference>
<reference evidence="8 9" key="1">
    <citation type="submission" date="2013-05" db="EMBL/GenBank/DDBJ databases">
        <title>Complete genome sequence of Bacillus thuringiensis YBT-1518, a typical strain with high toxicity to nematode.</title>
        <authorList>
            <person name="Wang P."/>
            <person name="Zhang C."/>
            <person name="Guo M."/>
            <person name="Guo S."/>
            <person name="Zhu Y."/>
            <person name="Zheng J."/>
            <person name="Zhu L."/>
            <person name="Ruan L."/>
            <person name="Peng D."/>
            <person name="Sun M."/>
        </authorList>
    </citation>
    <scope>NUCLEOTIDE SEQUENCE [LARGE SCALE GENOMIC DNA]</scope>
    <source>
        <strain evidence="8 9">YBT-1518</strain>
        <plasmid evidence="8 9">pBMB0231</plasmid>
    </source>
</reference>
<evidence type="ECO:0000313" key="9">
    <source>
        <dbReference type="Proteomes" id="UP000018566"/>
    </source>
</evidence>
<dbReference type="InterPro" id="IPR013324">
    <property type="entry name" value="RNA_pol_sigma_r3/r4-like"/>
</dbReference>
<keyword evidence="3 5" id="KW-0238">DNA-binding</keyword>
<keyword evidence="8" id="KW-0614">Plasmid</keyword>
<dbReference type="NCBIfam" id="TIGR02941">
    <property type="entry name" value="Sigma_B"/>
    <property type="match status" value="1"/>
</dbReference>
<dbReference type="InterPro" id="IPR014288">
    <property type="entry name" value="RNA_pol_sigma-B"/>
</dbReference>
<dbReference type="GO" id="GO:0003677">
    <property type="term" value="F:DNA binding"/>
    <property type="evidence" value="ECO:0007669"/>
    <property type="project" value="UniProtKB-KW"/>
</dbReference>
<dbReference type="NCBIfam" id="TIGR02980">
    <property type="entry name" value="SigBFG"/>
    <property type="match status" value="1"/>
</dbReference>
<dbReference type="RefSeq" id="WP_023523716.1">
    <property type="nucleotide sequence ID" value="NC_022876.1"/>
</dbReference>
<evidence type="ECO:0000256" key="3">
    <source>
        <dbReference type="ARBA" id="ARBA00023125"/>
    </source>
</evidence>
<dbReference type="NCBIfam" id="TIGR02937">
    <property type="entry name" value="sigma70-ECF"/>
    <property type="match status" value="1"/>
</dbReference>
<dbReference type="EMBL" id="CP005938">
    <property type="protein sequence ID" value="AHA75462.1"/>
    <property type="molecule type" value="Genomic_DNA"/>
</dbReference>
<dbReference type="InterPro" id="IPR013325">
    <property type="entry name" value="RNA_pol_sigma_r2"/>
</dbReference>
<name>A0A9W3KL00_BACTU</name>
<evidence type="ECO:0000259" key="6">
    <source>
        <dbReference type="PROSITE" id="PS00715"/>
    </source>
</evidence>
<evidence type="ECO:0000256" key="5">
    <source>
        <dbReference type="RuleBase" id="RU362124"/>
    </source>
</evidence>
<feature type="domain" description="RNA polymerase sigma-70" evidence="7">
    <location>
        <begin position="223"/>
        <end position="249"/>
    </location>
</feature>
<geneLocation type="plasmid" evidence="8 9">
    <name>pBMB0231</name>
</geneLocation>
<dbReference type="InterPro" id="IPR014322">
    <property type="entry name" value="RNA_pol_sigma-B/F/G"/>
</dbReference>
<dbReference type="Pfam" id="PF04539">
    <property type="entry name" value="Sigma70_r3"/>
    <property type="match status" value="1"/>
</dbReference>
<dbReference type="Gene3D" id="1.20.120.1810">
    <property type="match status" value="1"/>
</dbReference>
<evidence type="ECO:0000256" key="1">
    <source>
        <dbReference type="ARBA" id="ARBA00023015"/>
    </source>
</evidence>
<keyword evidence="2 5" id="KW-0731">Sigma factor</keyword>
<dbReference type="PROSITE" id="PS00715">
    <property type="entry name" value="SIGMA70_1"/>
    <property type="match status" value="1"/>
</dbReference>
<sequence>MKERTPSIRKTKEEVLHLIQECQNKQCEQAQQDIVLYYTNLVHSLAYRYSKGNASHEDFVQVGMLGLLGAIRRYDTSLKKEFEAFLIPTIMGEMKKYLRDKTWDVHVPRRIKDKSSTLKKTIEILTSTLQRSPQIQEIAIHMELSEEEVLELMEAKQHYQTTSLDAEIETTSEGAIGTKVEFVGVEEEGYGKVDRYLTLEKLLPLLTKQEKEILYYTFIKQYNQKDTGNLVGISQMHVSRIQRRALQKLRKASDSKLETY</sequence>